<dbReference type="RefSeq" id="WP_075774440.1">
    <property type="nucleotide sequence ID" value="NZ_CP019437.1"/>
</dbReference>
<keyword evidence="4" id="KW-1185">Reference proteome</keyword>
<keyword evidence="1" id="KW-0472">Membrane</keyword>
<feature type="domain" description="TadE-like" evidence="2">
    <location>
        <begin position="21"/>
        <end position="63"/>
    </location>
</feature>
<sequence>MRWFRAYRLRSPRRIWRDDEGAQLVEFALVLPLMLILFAAIIESGRMFLAYQTVIGGVRDASRYLARITPRSICETGGSVDGQAATLANIVGNAITGGSVLGGGVTVTSVEPSLDCIAGSYRFGDAPIVEVAANVTITFPFAGLFTLVTPSTLGTVTTVVADQNRVFGS</sequence>
<organism evidence="3 4">
    <name type="scientific">Thioclava nitratireducens</name>
    <dbReference type="NCBI Taxonomy" id="1915078"/>
    <lineage>
        <taxon>Bacteria</taxon>
        <taxon>Pseudomonadati</taxon>
        <taxon>Pseudomonadota</taxon>
        <taxon>Alphaproteobacteria</taxon>
        <taxon>Rhodobacterales</taxon>
        <taxon>Paracoccaceae</taxon>
        <taxon>Thioclava</taxon>
    </lineage>
</organism>
<proteinExistence type="predicted"/>
<evidence type="ECO:0000256" key="1">
    <source>
        <dbReference type="SAM" id="Phobius"/>
    </source>
</evidence>
<accession>A0ABM6IG74</accession>
<keyword evidence="1" id="KW-1133">Transmembrane helix</keyword>
<feature type="transmembrane region" description="Helical" evidence="1">
    <location>
        <begin position="21"/>
        <end position="42"/>
    </location>
</feature>
<name>A0ABM6IG74_9RHOB</name>
<evidence type="ECO:0000313" key="3">
    <source>
        <dbReference type="EMBL" id="AQS47762.1"/>
    </source>
</evidence>
<gene>
    <name evidence="3" type="ORF">BMG03_08070</name>
</gene>
<dbReference type="Pfam" id="PF07811">
    <property type="entry name" value="TadE"/>
    <property type="match status" value="1"/>
</dbReference>
<dbReference type="Proteomes" id="UP000185622">
    <property type="component" value="Chromosome"/>
</dbReference>
<dbReference type="InterPro" id="IPR012495">
    <property type="entry name" value="TadE-like_dom"/>
</dbReference>
<protein>
    <recommendedName>
        <fullName evidence="2">TadE-like domain-containing protein</fullName>
    </recommendedName>
</protein>
<evidence type="ECO:0000259" key="2">
    <source>
        <dbReference type="Pfam" id="PF07811"/>
    </source>
</evidence>
<keyword evidence="1" id="KW-0812">Transmembrane</keyword>
<reference evidence="3 4" key="1">
    <citation type="submission" date="2017-01" db="EMBL/GenBank/DDBJ databases">
        <title>The complete genome sequence of a sulfur-oxidizing marine bacterium Thioclava sp. 25B10_4T.</title>
        <authorList>
            <person name="Liu Y."/>
            <person name="Lai Q."/>
            <person name="Shao Z."/>
        </authorList>
    </citation>
    <scope>NUCLEOTIDE SEQUENCE [LARGE SCALE GENOMIC DNA]</scope>
    <source>
        <strain evidence="3 4">25B10_4</strain>
    </source>
</reference>
<dbReference type="EMBL" id="CP019437">
    <property type="protein sequence ID" value="AQS47762.1"/>
    <property type="molecule type" value="Genomic_DNA"/>
</dbReference>
<evidence type="ECO:0000313" key="4">
    <source>
        <dbReference type="Proteomes" id="UP000185622"/>
    </source>
</evidence>